<dbReference type="OrthoDB" id="2522913at2759"/>
<feature type="transmembrane region" description="Helical" evidence="2">
    <location>
        <begin position="255"/>
        <end position="277"/>
    </location>
</feature>
<protein>
    <submittedName>
        <fullName evidence="3">Uncharacterized protein</fullName>
    </submittedName>
</protein>
<evidence type="ECO:0000256" key="1">
    <source>
        <dbReference type="SAM" id="MobiDB-lite"/>
    </source>
</evidence>
<gene>
    <name evidence="3" type="ORF">RHOBADRAFT_53748</name>
</gene>
<feature type="transmembrane region" description="Helical" evidence="2">
    <location>
        <begin position="87"/>
        <end position="112"/>
    </location>
</feature>
<dbReference type="Proteomes" id="UP000053890">
    <property type="component" value="Unassembled WGS sequence"/>
</dbReference>
<feature type="region of interest" description="Disordered" evidence="1">
    <location>
        <begin position="475"/>
        <end position="505"/>
    </location>
</feature>
<feature type="transmembrane region" description="Helical" evidence="2">
    <location>
        <begin position="45"/>
        <end position="66"/>
    </location>
</feature>
<keyword evidence="2" id="KW-0472">Membrane</keyword>
<dbReference type="OMA" id="QGYIWQT"/>
<feature type="region of interest" description="Disordered" evidence="1">
    <location>
        <begin position="379"/>
        <end position="414"/>
    </location>
</feature>
<reference evidence="3 4" key="1">
    <citation type="journal article" date="2015" name="Front. Microbiol.">
        <title>Genome sequence of the plant growth promoting endophytic yeast Rhodotorula graminis WP1.</title>
        <authorList>
            <person name="Firrincieli A."/>
            <person name="Otillar R."/>
            <person name="Salamov A."/>
            <person name="Schmutz J."/>
            <person name="Khan Z."/>
            <person name="Redman R.S."/>
            <person name="Fleck N.D."/>
            <person name="Lindquist E."/>
            <person name="Grigoriev I.V."/>
            <person name="Doty S.L."/>
        </authorList>
    </citation>
    <scope>NUCLEOTIDE SEQUENCE [LARGE SCALE GENOMIC DNA]</scope>
    <source>
        <strain evidence="3 4">WP1</strain>
    </source>
</reference>
<evidence type="ECO:0000313" key="4">
    <source>
        <dbReference type="Proteomes" id="UP000053890"/>
    </source>
</evidence>
<keyword evidence="4" id="KW-1185">Reference proteome</keyword>
<accession>A0A194S2S7</accession>
<dbReference type="GeneID" id="28977438"/>
<dbReference type="STRING" id="578459.A0A194S2S7"/>
<name>A0A194S2S7_RHOGW</name>
<evidence type="ECO:0000313" key="3">
    <source>
        <dbReference type="EMBL" id="KPV74810.1"/>
    </source>
</evidence>
<feature type="transmembrane region" description="Helical" evidence="2">
    <location>
        <begin position="354"/>
        <end position="373"/>
    </location>
</feature>
<feature type="compositionally biased region" description="Basic and acidic residues" evidence="1">
    <location>
        <begin position="483"/>
        <end position="492"/>
    </location>
</feature>
<dbReference type="AlphaFoldDB" id="A0A194S2S7"/>
<proteinExistence type="predicted"/>
<evidence type="ECO:0000256" key="2">
    <source>
        <dbReference type="SAM" id="Phobius"/>
    </source>
</evidence>
<keyword evidence="2" id="KW-1133">Transmembrane helix</keyword>
<feature type="transmembrane region" description="Helical" evidence="2">
    <location>
        <begin position="314"/>
        <end position="334"/>
    </location>
</feature>
<keyword evidence="2" id="KW-0812">Transmembrane</keyword>
<organism evidence="3 4">
    <name type="scientific">Rhodotorula graminis (strain WP1)</name>
    <dbReference type="NCBI Taxonomy" id="578459"/>
    <lineage>
        <taxon>Eukaryota</taxon>
        <taxon>Fungi</taxon>
        <taxon>Dikarya</taxon>
        <taxon>Basidiomycota</taxon>
        <taxon>Pucciniomycotina</taxon>
        <taxon>Microbotryomycetes</taxon>
        <taxon>Sporidiobolales</taxon>
        <taxon>Sporidiobolaceae</taxon>
        <taxon>Rhodotorula</taxon>
    </lineage>
</organism>
<feature type="transmembrane region" description="Helical" evidence="2">
    <location>
        <begin position="170"/>
        <end position="192"/>
    </location>
</feature>
<dbReference type="EMBL" id="KQ474079">
    <property type="protein sequence ID" value="KPV74810.1"/>
    <property type="molecule type" value="Genomic_DNA"/>
</dbReference>
<sequence length="505" mass="55262">MADSIQSLVEGILSNLPEGANPWSILRATLTAQVRPDLGRAFRTQLYVCSALVAAITLVLIACMVAKWRQGTYWLFRIHRATGGRFLVVHYASSWTTVIILFFGLLQGYIWQTVKYTSGDPVLNSDLWRMCVWWPGWLAFWLAAWSLRVSHVLHLDSSGRPSRAMYSQAWFINSGGVLVPALSATTIAILSWQAHERYVEAMKRFSLIDSTLAAAEMDYSRQIDTSDVMSSGALQLAADFASSLSSFGDFFRGVFWAYFGFTVLLEGILILTTIFHLRELRRTMGDLRGRAQQSVEARAQGDMIEQGYRSLRNITAAVVACCTAVNILFAYVAIAGRKVINDKKYSEVASLLPLWLFSLLGLPLSLLFLRRILSSAPARASREPSPSTQEQGSAHAVHTGAHSTPSTAAGDHKASTPVEEYAMASLGSLSPQHAVAKTDEYASLRQASPSLSAGSDAQLVSTAGELPFFASYETRAPPAQDVEEVHPAEKGSGRWGSRKAAAGRK</sequence>
<feature type="transmembrane region" description="Helical" evidence="2">
    <location>
        <begin position="132"/>
        <end position="149"/>
    </location>
</feature>
<dbReference type="RefSeq" id="XP_018270859.1">
    <property type="nucleotide sequence ID" value="XM_018416990.1"/>
</dbReference>